<keyword evidence="5" id="KW-0809">Transit peptide</keyword>
<dbReference type="EMBL" id="KN847569">
    <property type="protein sequence ID" value="KIV99932.1"/>
    <property type="molecule type" value="Genomic_DNA"/>
</dbReference>
<dbReference type="GeneID" id="27316426"/>
<gene>
    <name evidence="14" type="ORF">PV09_08453</name>
</gene>
<keyword evidence="7" id="KW-0496">Mitochondrion</keyword>
<evidence type="ECO:0000256" key="4">
    <source>
        <dbReference type="ARBA" id="ARBA00022792"/>
    </source>
</evidence>
<feature type="domain" description="Peptidase M16 C-terminal" evidence="13">
    <location>
        <begin position="199"/>
        <end position="378"/>
    </location>
</feature>
<dbReference type="Pfam" id="PF05193">
    <property type="entry name" value="Peptidase_M16_C"/>
    <property type="match status" value="1"/>
</dbReference>
<sequence>MYSRPSLRSGQRALRCLQCSQKRGLAAPASGSFAYQIGEAAGTKFASRDLTGPTTTLALVSRAGTRYQFLPGLTEGLRGFAFRNTENRSALRIVRESELLGSELSAYHSRENLVLCAKFIRDDLPYFLELLAEVAGKTKYQNHVYAEQILPILKLSQKNFLANTQQMALSSVHGIAFHRGLGEPLFPSSSTPINKYLDASTIAEFASAAYTKPNFAIVANGADHGQMSKWVGEFFKDIPSAPASGVPSITTEPSKYYGGEERIAHAADNTMIIGFPGSSSFTGGSYKPEISVLATLLGGESSIKWSPGFSLLSKATANISSVGVKTKSAIYSDAGLLYTQIHGSAVGVAAAAKKVVETITAVANGQISKEDITKAKAQAKYKELDFGQNINNGIELTGNGLITGNKAYQVDETAKLIDAVDEAKVKAAAKALLESKASVSAVGDLHVLPFAEELGLKV</sequence>
<dbReference type="InParanoid" id="A0A0D1ZZV5"/>
<dbReference type="AlphaFoldDB" id="A0A0D1ZZV5"/>
<keyword evidence="4" id="KW-0999">Mitochondrion inner membrane</keyword>
<evidence type="ECO:0000259" key="12">
    <source>
        <dbReference type="Pfam" id="PF00675"/>
    </source>
</evidence>
<dbReference type="STRING" id="253628.A0A0D1ZZV5"/>
<evidence type="ECO:0000256" key="5">
    <source>
        <dbReference type="ARBA" id="ARBA00022946"/>
    </source>
</evidence>
<dbReference type="InterPro" id="IPR011249">
    <property type="entry name" value="Metalloenz_LuxS/M16"/>
</dbReference>
<comment type="similarity">
    <text evidence="9">Belongs to the peptidase M16 family. UQCRC2/QCR2 subfamily.</text>
</comment>
<keyword evidence="2" id="KW-0813">Transport</keyword>
<name>A0A0D1ZZV5_9PEZI</name>
<dbReference type="FunCoup" id="A0A0D1ZZV5">
    <property type="interactions" value="277"/>
</dbReference>
<dbReference type="GO" id="GO:0046872">
    <property type="term" value="F:metal ion binding"/>
    <property type="evidence" value="ECO:0007669"/>
    <property type="project" value="InterPro"/>
</dbReference>
<organism evidence="14 15">
    <name type="scientific">Verruconis gallopava</name>
    <dbReference type="NCBI Taxonomy" id="253628"/>
    <lineage>
        <taxon>Eukaryota</taxon>
        <taxon>Fungi</taxon>
        <taxon>Dikarya</taxon>
        <taxon>Ascomycota</taxon>
        <taxon>Pezizomycotina</taxon>
        <taxon>Dothideomycetes</taxon>
        <taxon>Pleosporomycetidae</taxon>
        <taxon>Venturiales</taxon>
        <taxon>Sympoventuriaceae</taxon>
        <taxon>Verruconis</taxon>
    </lineage>
</organism>
<dbReference type="InterPro" id="IPR050361">
    <property type="entry name" value="MPP/UQCRC_Complex"/>
</dbReference>
<dbReference type="FunFam" id="3.30.830.10:FF:000021">
    <property type="entry name" value="Cytochrome b-c1 complex subunit 2"/>
    <property type="match status" value="1"/>
</dbReference>
<dbReference type="Gene3D" id="3.30.830.10">
    <property type="entry name" value="Metalloenzyme, LuxS/M16 peptidase-like"/>
    <property type="match status" value="2"/>
</dbReference>
<evidence type="ECO:0000313" key="14">
    <source>
        <dbReference type="EMBL" id="KIV99932.1"/>
    </source>
</evidence>
<dbReference type="SUPFAM" id="SSF63411">
    <property type="entry name" value="LuxS/MPP-like metallohydrolase"/>
    <property type="match status" value="2"/>
</dbReference>
<protein>
    <recommendedName>
        <fullName evidence="10">Cytochrome b-c1 complex subunit 2, mitochondrial</fullName>
    </recommendedName>
    <alternativeName>
        <fullName evidence="11">Core protein II</fullName>
    </alternativeName>
</protein>
<evidence type="ECO:0000256" key="11">
    <source>
        <dbReference type="ARBA" id="ARBA00041372"/>
    </source>
</evidence>
<proteinExistence type="inferred from homology"/>
<evidence type="ECO:0000256" key="1">
    <source>
        <dbReference type="ARBA" id="ARBA00004443"/>
    </source>
</evidence>
<evidence type="ECO:0000256" key="3">
    <source>
        <dbReference type="ARBA" id="ARBA00022660"/>
    </source>
</evidence>
<accession>A0A0D1ZZV5</accession>
<evidence type="ECO:0000313" key="15">
    <source>
        <dbReference type="Proteomes" id="UP000053259"/>
    </source>
</evidence>
<evidence type="ECO:0000256" key="8">
    <source>
        <dbReference type="ARBA" id="ARBA00023136"/>
    </source>
</evidence>
<evidence type="ECO:0000256" key="9">
    <source>
        <dbReference type="ARBA" id="ARBA00038146"/>
    </source>
</evidence>
<evidence type="ECO:0000256" key="10">
    <source>
        <dbReference type="ARBA" id="ARBA00040751"/>
    </source>
</evidence>
<dbReference type="Proteomes" id="UP000053259">
    <property type="component" value="Unassembled WGS sequence"/>
</dbReference>
<evidence type="ECO:0000256" key="6">
    <source>
        <dbReference type="ARBA" id="ARBA00022982"/>
    </source>
</evidence>
<comment type="subcellular location">
    <subcellularLocation>
        <location evidence="1">Mitochondrion inner membrane</location>
        <topology evidence="1">Peripheral membrane protein</topology>
        <orientation evidence="1">Matrix side</orientation>
    </subcellularLocation>
</comment>
<feature type="domain" description="Peptidase M16 N-terminal" evidence="12">
    <location>
        <begin position="47"/>
        <end position="185"/>
    </location>
</feature>
<reference evidence="14 15" key="1">
    <citation type="submission" date="2015-01" db="EMBL/GenBank/DDBJ databases">
        <title>The Genome Sequence of Ochroconis gallopava CBS43764.</title>
        <authorList>
            <consortium name="The Broad Institute Genomics Platform"/>
            <person name="Cuomo C."/>
            <person name="de Hoog S."/>
            <person name="Gorbushina A."/>
            <person name="Stielow B."/>
            <person name="Teixiera M."/>
            <person name="Abouelleil A."/>
            <person name="Chapman S.B."/>
            <person name="Priest M."/>
            <person name="Young S.K."/>
            <person name="Wortman J."/>
            <person name="Nusbaum C."/>
            <person name="Birren B."/>
        </authorList>
    </citation>
    <scope>NUCLEOTIDE SEQUENCE [LARGE SCALE GENOMIC DNA]</scope>
    <source>
        <strain evidence="14 15">CBS 43764</strain>
    </source>
</reference>
<keyword evidence="15" id="KW-1185">Reference proteome</keyword>
<evidence type="ECO:0000256" key="7">
    <source>
        <dbReference type="ARBA" id="ARBA00023128"/>
    </source>
</evidence>
<keyword evidence="3" id="KW-0679">Respiratory chain</keyword>
<dbReference type="VEuPathDB" id="FungiDB:PV09_08453"/>
<evidence type="ECO:0000256" key="2">
    <source>
        <dbReference type="ARBA" id="ARBA00022448"/>
    </source>
</evidence>
<dbReference type="OrthoDB" id="6369905at2759"/>
<dbReference type="HOGENOM" id="CLU_009902_0_1_1"/>
<dbReference type="InterPro" id="IPR011765">
    <property type="entry name" value="Pept_M16_N"/>
</dbReference>
<dbReference type="InterPro" id="IPR007863">
    <property type="entry name" value="Peptidase_M16_C"/>
</dbReference>
<keyword evidence="6" id="KW-0249">Electron transport</keyword>
<dbReference type="Pfam" id="PF00675">
    <property type="entry name" value="Peptidase_M16"/>
    <property type="match status" value="1"/>
</dbReference>
<dbReference type="RefSeq" id="XP_016209802.1">
    <property type="nucleotide sequence ID" value="XM_016362354.1"/>
</dbReference>
<dbReference type="PANTHER" id="PTHR11851:SF209">
    <property type="entry name" value="CYTOCHROME B-C1 COMPLEX SUBUNIT 2, MITOCHONDRIAL"/>
    <property type="match status" value="1"/>
</dbReference>
<evidence type="ECO:0000259" key="13">
    <source>
        <dbReference type="Pfam" id="PF05193"/>
    </source>
</evidence>
<dbReference type="GO" id="GO:0005743">
    <property type="term" value="C:mitochondrial inner membrane"/>
    <property type="evidence" value="ECO:0007669"/>
    <property type="project" value="UniProtKB-SubCell"/>
</dbReference>
<keyword evidence="8" id="KW-0472">Membrane</keyword>
<dbReference type="PANTHER" id="PTHR11851">
    <property type="entry name" value="METALLOPROTEASE"/>
    <property type="match status" value="1"/>
</dbReference>